<gene>
    <name evidence="2" type="ORF">ACFQ4B_05760</name>
</gene>
<organism evidence="2 3">
    <name type="scientific">Paenibacillus vulneris</name>
    <dbReference type="NCBI Taxonomy" id="1133364"/>
    <lineage>
        <taxon>Bacteria</taxon>
        <taxon>Bacillati</taxon>
        <taxon>Bacillota</taxon>
        <taxon>Bacilli</taxon>
        <taxon>Bacillales</taxon>
        <taxon>Paenibacillaceae</taxon>
        <taxon>Paenibacillus</taxon>
    </lineage>
</organism>
<keyword evidence="3" id="KW-1185">Reference proteome</keyword>
<evidence type="ECO:0000256" key="1">
    <source>
        <dbReference type="SAM" id="Coils"/>
    </source>
</evidence>
<name>A0ABW3UJ52_9BACL</name>
<accession>A0ABW3UJ52</accession>
<keyword evidence="1" id="KW-0175">Coiled coil</keyword>
<proteinExistence type="predicted"/>
<sequence>MKRLSNMNKSELIDYVDGGQYCDQDVIDLYDDLRKRETEIEDLKSEIRIHRSNNDSDFWEEQKREWLEDGLEE</sequence>
<dbReference type="EMBL" id="JBHTLU010000012">
    <property type="protein sequence ID" value="MFD1219615.1"/>
    <property type="molecule type" value="Genomic_DNA"/>
</dbReference>
<evidence type="ECO:0000313" key="3">
    <source>
        <dbReference type="Proteomes" id="UP001597180"/>
    </source>
</evidence>
<comment type="caution">
    <text evidence="2">The sequence shown here is derived from an EMBL/GenBank/DDBJ whole genome shotgun (WGS) entry which is preliminary data.</text>
</comment>
<reference evidence="3" key="1">
    <citation type="journal article" date="2019" name="Int. J. Syst. Evol. Microbiol.">
        <title>The Global Catalogue of Microorganisms (GCM) 10K type strain sequencing project: providing services to taxonomists for standard genome sequencing and annotation.</title>
        <authorList>
            <consortium name="The Broad Institute Genomics Platform"/>
            <consortium name="The Broad Institute Genome Sequencing Center for Infectious Disease"/>
            <person name="Wu L."/>
            <person name="Ma J."/>
        </authorList>
    </citation>
    <scope>NUCLEOTIDE SEQUENCE [LARGE SCALE GENOMIC DNA]</scope>
    <source>
        <strain evidence="3">CCUG 53270</strain>
    </source>
</reference>
<dbReference type="RefSeq" id="WP_345594922.1">
    <property type="nucleotide sequence ID" value="NZ_BAABJG010000055.1"/>
</dbReference>
<protein>
    <submittedName>
        <fullName evidence="2">Uncharacterized protein</fullName>
    </submittedName>
</protein>
<dbReference type="Proteomes" id="UP001597180">
    <property type="component" value="Unassembled WGS sequence"/>
</dbReference>
<feature type="coiled-coil region" evidence="1">
    <location>
        <begin position="26"/>
        <end position="53"/>
    </location>
</feature>
<evidence type="ECO:0000313" key="2">
    <source>
        <dbReference type="EMBL" id="MFD1219615.1"/>
    </source>
</evidence>